<evidence type="ECO:0000256" key="9">
    <source>
        <dbReference type="ARBA" id="ARBA00023002"/>
    </source>
</evidence>
<evidence type="ECO:0000256" key="11">
    <source>
        <dbReference type="ARBA" id="ARBA00031550"/>
    </source>
</evidence>
<evidence type="ECO:0000256" key="5">
    <source>
        <dbReference type="ARBA" id="ARBA00013026"/>
    </source>
</evidence>
<dbReference type="GO" id="GO:0008924">
    <property type="term" value="F:L-malate dehydrogenase (quinone) activity"/>
    <property type="evidence" value="ECO:0007669"/>
    <property type="project" value="UniProtKB-EC"/>
</dbReference>
<dbReference type="Gene3D" id="3.50.50.60">
    <property type="entry name" value="FAD/NAD(P)-binding domain"/>
    <property type="match status" value="1"/>
</dbReference>
<evidence type="ECO:0000313" key="13">
    <source>
        <dbReference type="Proteomes" id="UP000295707"/>
    </source>
</evidence>
<keyword evidence="6" id="KW-0816">Tricarboxylic acid cycle</keyword>
<organism evidence="12 13">
    <name type="scientific">Thiogranum longum</name>
    <dbReference type="NCBI Taxonomy" id="1537524"/>
    <lineage>
        <taxon>Bacteria</taxon>
        <taxon>Pseudomonadati</taxon>
        <taxon>Pseudomonadota</taxon>
        <taxon>Gammaproteobacteria</taxon>
        <taxon>Chromatiales</taxon>
        <taxon>Ectothiorhodospiraceae</taxon>
        <taxon>Thiogranum</taxon>
    </lineage>
</organism>
<evidence type="ECO:0000256" key="7">
    <source>
        <dbReference type="ARBA" id="ARBA00022630"/>
    </source>
</evidence>
<dbReference type="SUPFAM" id="SSF51905">
    <property type="entry name" value="FAD/NAD(P)-binding domain"/>
    <property type="match status" value="1"/>
</dbReference>
<keyword evidence="9" id="KW-0560">Oxidoreductase</keyword>
<sequence length="478" mass="53807">MGSHQYDLLIIGAGVSGTALLYETAKYTDIKHIGVIEKYAAPARVNSLSSNNSQTLHCGDIETNYTLEKALKVQRAARMLANYCLSQPDKDHLIYAYPKMVLGVGESECQLLRERFEVFGPHYPNLKLLEKKAIARIEPAVVTLANGRIREQEIVALGSTDEYTAVNFEALSRSFVRQALAVEGKDIDIHYNETVHHIKIEDERFLVETGGTCYQTRALVVCAGGHSLKLAQDLGYGLHYSCLPVAGSYYFTPQNLNGKVYTVQNDKLPFAAIHGDPDVLVPGKTRFGPTALILPILERYNYRTLPDFLRVFRFDRRVAKVLWDLFRVADIRNYMLKNILFEVPVIRKFLFLRDVRKIVPSLRWRDLTFARKVGGIRPQLIDKIKGVLLMGEAKINPGNGVIFNMTPSPGGTSCMENAEIDMRIVAKHLGASINEDALKSDLLGEDKEHGEEDFTGRLLDDSGSEEGLFRRLSRRFRK</sequence>
<dbReference type="InterPro" id="IPR006231">
    <property type="entry name" value="MQO"/>
</dbReference>
<dbReference type="GO" id="GO:0005737">
    <property type="term" value="C:cytoplasm"/>
    <property type="evidence" value="ECO:0007669"/>
    <property type="project" value="TreeGrafter"/>
</dbReference>
<evidence type="ECO:0000256" key="6">
    <source>
        <dbReference type="ARBA" id="ARBA00022532"/>
    </source>
</evidence>
<dbReference type="InterPro" id="IPR036188">
    <property type="entry name" value="FAD/NAD-bd_sf"/>
</dbReference>
<dbReference type="RefSeq" id="WP_132971668.1">
    <property type="nucleotide sequence ID" value="NZ_SMFX01000001.1"/>
</dbReference>
<keyword evidence="13" id="KW-1185">Reference proteome</keyword>
<evidence type="ECO:0000256" key="2">
    <source>
        <dbReference type="ARBA" id="ARBA00001974"/>
    </source>
</evidence>
<name>A0A4R1HB45_9GAMM</name>
<comment type="cofactor">
    <cofactor evidence="2">
        <name>FAD</name>
        <dbReference type="ChEBI" id="CHEBI:57692"/>
    </cofactor>
</comment>
<dbReference type="AlphaFoldDB" id="A0A4R1HB45"/>
<keyword evidence="7" id="KW-0285">Flavoprotein</keyword>
<evidence type="ECO:0000313" key="12">
    <source>
        <dbReference type="EMBL" id="TCK17821.1"/>
    </source>
</evidence>
<evidence type="ECO:0000256" key="8">
    <source>
        <dbReference type="ARBA" id="ARBA00022827"/>
    </source>
</evidence>
<proteinExistence type="inferred from homology"/>
<reference evidence="12 13" key="1">
    <citation type="submission" date="2019-03" db="EMBL/GenBank/DDBJ databases">
        <title>Genomic Encyclopedia of Type Strains, Phase IV (KMG-IV): sequencing the most valuable type-strain genomes for metagenomic binning, comparative biology and taxonomic classification.</title>
        <authorList>
            <person name="Goeker M."/>
        </authorList>
    </citation>
    <scope>NUCLEOTIDE SEQUENCE [LARGE SCALE GENOMIC DNA]</scope>
    <source>
        <strain evidence="12 13">DSM 19610</strain>
    </source>
</reference>
<evidence type="ECO:0000256" key="4">
    <source>
        <dbReference type="ARBA" id="ARBA00006389"/>
    </source>
</evidence>
<evidence type="ECO:0000256" key="1">
    <source>
        <dbReference type="ARBA" id="ARBA00001139"/>
    </source>
</evidence>
<dbReference type="GO" id="GO:0006099">
    <property type="term" value="P:tricarboxylic acid cycle"/>
    <property type="evidence" value="ECO:0007669"/>
    <property type="project" value="UniProtKB-UniPathway"/>
</dbReference>
<comment type="catalytic activity">
    <reaction evidence="1">
        <text>(S)-malate + a quinone = a quinol + oxaloacetate</text>
        <dbReference type="Rhea" id="RHEA:46012"/>
        <dbReference type="ChEBI" id="CHEBI:15589"/>
        <dbReference type="ChEBI" id="CHEBI:16452"/>
        <dbReference type="ChEBI" id="CHEBI:24646"/>
        <dbReference type="ChEBI" id="CHEBI:132124"/>
        <dbReference type="EC" id="1.1.5.4"/>
    </reaction>
</comment>
<comment type="similarity">
    <text evidence="4">Belongs to the MQO family.</text>
</comment>
<keyword evidence="8" id="KW-0274">FAD</keyword>
<comment type="pathway">
    <text evidence="3">Carbohydrate metabolism; tricarboxylic acid cycle; oxaloacetate from (S)-malate (quinone route): step 1/1.</text>
</comment>
<dbReference type="EMBL" id="SMFX01000001">
    <property type="protein sequence ID" value="TCK17821.1"/>
    <property type="molecule type" value="Genomic_DNA"/>
</dbReference>
<dbReference type="UniPathway" id="UPA00223">
    <property type="reaction ID" value="UER01008"/>
</dbReference>
<dbReference type="PANTHER" id="PTHR43104:SF2">
    <property type="entry name" value="L-2-HYDROXYGLUTARATE DEHYDROGENASE, MITOCHONDRIAL"/>
    <property type="match status" value="1"/>
</dbReference>
<dbReference type="Proteomes" id="UP000295707">
    <property type="component" value="Unassembled WGS sequence"/>
</dbReference>
<dbReference type="Gene3D" id="3.30.9.10">
    <property type="entry name" value="D-Amino Acid Oxidase, subunit A, domain 2"/>
    <property type="match status" value="1"/>
</dbReference>
<dbReference type="EC" id="1.1.5.4" evidence="5"/>
<dbReference type="OrthoDB" id="9801699at2"/>
<protein>
    <recommendedName>
        <fullName evidence="5">malate dehydrogenase (quinone)</fullName>
        <ecNumber evidence="5">1.1.5.4</ecNumber>
    </recommendedName>
    <alternativeName>
        <fullName evidence="11">MQO</fullName>
    </alternativeName>
    <alternativeName>
        <fullName evidence="10">Malate dehydrogenase [quinone]</fullName>
    </alternativeName>
</protein>
<evidence type="ECO:0000256" key="3">
    <source>
        <dbReference type="ARBA" id="ARBA00005012"/>
    </source>
</evidence>
<dbReference type="GO" id="GO:0047545">
    <property type="term" value="F:(S)-2-hydroxyglutarate dehydrogenase activity"/>
    <property type="evidence" value="ECO:0007669"/>
    <property type="project" value="TreeGrafter"/>
</dbReference>
<dbReference type="Pfam" id="PF06039">
    <property type="entry name" value="Mqo"/>
    <property type="match status" value="1"/>
</dbReference>
<dbReference type="PANTHER" id="PTHR43104">
    <property type="entry name" value="L-2-HYDROXYGLUTARATE DEHYDROGENASE, MITOCHONDRIAL"/>
    <property type="match status" value="1"/>
</dbReference>
<gene>
    <name evidence="12" type="ORF">DFR30_1070</name>
</gene>
<evidence type="ECO:0000256" key="10">
    <source>
        <dbReference type="ARBA" id="ARBA00030660"/>
    </source>
</evidence>
<accession>A0A4R1HB45</accession>
<comment type="caution">
    <text evidence="12">The sequence shown here is derived from an EMBL/GenBank/DDBJ whole genome shotgun (WGS) entry which is preliminary data.</text>
</comment>